<keyword evidence="7 12" id="KW-1133">Transmembrane helix</keyword>
<accession>A0A2R5GCZ9</accession>
<gene>
    <name evidence="13" type="ORF">FCC1311_022612</name>
</gene>
<feature type="transmembrane region" description="Helical" evidence="12">
    <location>
        <begin position="400"/>
        <end position="419"/>
    </location>
</feature>
<keyword evidence="8" id="KW-0406">Ion transport</keyword>
<dbReference type="InParanoid" id="A0A2R5GCZ9"/>
<feature type="transmembrane region" description="Helical" evidence="12">
    <location>
        <begin position="431"/>
        <end position="451"/>
    </location>
</feature>
<evidence type="ECO:0000256" key="3">
    <source>
        <dbReference type="ARBA" id="ARBA00021242"/>
    </source>
</evidence>
<keyword evidence="14" id="KW-1185">Reference proteome</keyword>
<dbReference type="Proteomes" id="UP000241890">
    <property type="component" value="Unassembled WGS sequence"/>
</dbReference>
<dbReference type="SUPFAM" id="SSF103473">
    <property type="entry name" value="MFS general substrate transporter"/>
    <property type="match status" value="1"/>
</dbReference>
<comment type="function">
    <text evidence="1">Mediates high-affinity intracellular uptake of the rare oligo-element molybdenum.</text>
</comment>
<evidence type="ECO:0000256" key="7">
    <source>
        <dbReference type="ARBA" id="ARBA00022989"/>
    </source>
</evidence>
<feature type="transmembrane region" description="Helical" evidence="12">
    <location>
        <begin position="354"/>
        <end position="375"/>
    </location>
</feature>
<dbReference type="GO" id="GO:0005886">
    <property type="term" value="C:plasma membrane"/>
    <property type="evidence" value="ECO:0007669"/>
    <property type="project" value="UniProtKB-SubCell"/>
</dbReference>
<dbReference type="Pfam" id="PF05631">
    <property type="entry name" value="MFS_5"/>
    <property type="match status" value="1"/>
</dbReference>
<comment type="subcellular location">
    <subcellularLocation>
        <location evidence="2">Cell membrane</location>
        <topology evidence="2">Multi-pass membrane protein</topology>
    </subcellularLocation>
</comment>
<proteinExistence type="predicted"/>
<keyword evidence="9 12" id="KW-0472">Membrane</keyword>
<dbReference type="GO" id="GO:0015098">
    <property type="term" value="F:molybdate ion transmembrane transporter activity"/>
    <property type="evidence" value="ECO:0007669"/>
    <property type="project" value="InterPro"/>
</dbReference>
<organism evidence="13 14">
    <name type="scientific">Hondaea fermentalgiana</name>
    <dbReference type="NCBI Taxonomy" id="2315210"/>
    <lineage>
        <taxon>Eukaryota</taxon>
        <taxon>Sar</taxon>
        <taxon>Stramenopiles</taxon>
        <taxon>Bigyra</taxon>
        <taxon>Labyrinthulomycetes</taxon>
        <taxon>Thraustochytrida</taxon>
        <taxon>Thraustochytriidae</taxon>
        <taxon>Hondaea</taxon>
    </lineage>
</organism>
<evidence type="ECO:0000256" key="10">
    <source>
        <dbReference type="ARBA" id="ARBA00030646"/>
    </source>
</evidence>
<keyword evidence="6 12" id="KW-0812">Transmembrane</keyword>
<dbReference type="Gene3D" id="1.20.1250.20">
    <property type="entry name" value="MFS general substrate transporter like domains"/>
    <property type="match status" value="1"/>
</dbReference>
<keyword evidence="4" id="KW-0813">Transport</keyword>
<name>A0A2R5GCZ9_9STRA</name>
<evidence type="ECO:0000256" key="1">
    <source>
        <dbReference type="ARBA" id="ARBA00003019"/>
    </source>
</evidence>
<evidence type="ECO:0000313" key="13">
    <source>
        <dbReference type="EMBL" id="GBG26041.1"/>
    </source>
</evidence>
<protein>
    <recommendedName>
        <fullName evidence="3">Molybdate-anion transporter</fullName>
    </recommendedName>
    <alternativeName>
        <fullName evidence="10">Major facilitator superfamily domain-containing protein 5</fullName>
    </alternativeName>
    <alternativeName>
        <fullName evidence="11">Molybdate transporter 2 homolog</fullName>
    </alternativeName>
</protein>
<evidence type="ECO:0000256" key="2">
    <source>
        <dbReference type="ARBA" id="ARBA00004651"/>
    </source>
</evidence>
<sequence>MTPMQAQAQGHPKFAKGFAIMEEAHAWRWLGGLLVVATAASLRRVQTVNLVSAVSGRSSNRDEVKVDADKDTDAGGPTRGTPRLDALHIEFLVVNGVVRLADWLQGTNMYTLYDSYGLDVSKLFLTGFLTSAVASAFVGGYVDLYGRKRGILMYCALEITIQALEHVPRMDVLLVGRVLGGISTALLFSTFESWVVAEHSARGLPAEALERMFAYNSIINGLSAVLAGVLARAAHGVAGEIGPFQLALALSAVVGVIVAVRWPENYGSAHESAQGQGGSILSAAPAVWMLCLIQACFEGAMYTFVVMWVPSFLHLATAADAARPPTELLFSSLMVALSLGGLVFEMVRETTGLVAIGVALLVFSGLSLLVASAVLERSSKKEEMIVSWFPSAFPGMPHDLLLGAFCVFELCCGAFEPWASTLRARLIDPSAMASVVATMRIPLNLAVWIGVHLSSVYPLWIVFQMLTAVLTLGCFGLLLLGSVLENKPK</sequence>
<dbReference type="AlphaFoldDB" id="A0A2R5GCZ9"/>
<evidence type="ECO:0000256" key="11">
    <source>
        <dbReference type="ARBA" id="ARBA00032555"/>
    </source>
</evidence>
<dbReference type="GO" id="GO:0006811">
    <property type="term" value="P:monoatomic ion transport"/>
    <property type="evidence" value="ECO:0007669"/>
    <property type="project" value="UniProtKB-KW"/>
</dbReference>
<evidence type="ECO:0000256" key="4">
    <source>
        <dbReference type="ARBA" id="ARBA00022448"/>
    </source>
</evidence>
<feature type="transmembrane region" description="Helical" evidence="12">
    <location>
        <begin position="283"/>
        <end position="308"/>
    </location>
</feature>
<feature type="transmembrane region" description="Helical" evidence="12">
    <location>
        <begin position="328"/>
        <end position="347"/>
    </location>
</feature>
<dbReference type="PANTHER" id="PTHR23516:SF1">
    <property type="entry name" value="MOLYBDATE-ANION TRANSPORTER"/>
    <property type="match status" value="1"/>
</dbReference>
<evidence type="ECO:0000256" key="12">
    <source>
        <dbReference type="SAM" id="Phobius"/>
    </source>
</evidence>
<evidence type="ECO:0000313" key="14">
    <source>
        <dbReference type="Proteomes" id="UP000241890"/>
    </source>
</evidence>
<keyword evidence="5" id="KW-1003">Cell membrane</keyword>
<reference evidence="13 14" key="1">
    <citation type="submission" date="2017-12" db="EMBL/GenBank/DDBJ databases">
        <title>Sequencing, de novo assembly and annotation of complete genome of a new Thraustochytrid species, strain FCC1311.</title>
        <authorList>
            <person name="Sedici K."/>
            <person name="Godart F."/>
            <person name="Aiese Cigliano R."/>
            <person name="Sanseverino W."/>
            <person name="Barakat M."/>
            <person name="Ortet P."/>
            <person name="Marechal E."/>
            <person name="Cagnac O."/>
            <person name="Amato A."/>
        </authorList>
    </citation>
    <scope>NUCLEOTIDE SEQUENCE [LARGE SCALE GENOMIC DNA]</scope>
</reference>
<feature type="transmembrane region" description="Helical" evidence="12">
    <location>
        <begin position="457"/>
        <end position="480"/>
    </location>
</feature>
<dbReference type="InterPro" id="IPR008509">
    <property type="entry name" value="MOT2/MFSD5"/>
</dbReference>
<dbReference type="EMBL" id="BEYU01000018">
    <property type="protein sequence ID" value="GBG26041.1"/>
    <property type="molecule type" value="Genomic_DNA"/>
</dbReference>
<evidence type="ECO:0000256" key="9">
    <source>
        <dbReference type="ARBA" id="ARBA00023136"/>
    </source>
</evidence>
<dbReference type="InterPro" id="IPR036259">
    <property type="entry name" value="MFS_trans_sf"/>
</dbReference>
<feature type="transmembrane region" description="Helical" evidence="12">
    <location>
        <begin position="244"/>
        <end position="262"/>
    </location>
</feature>
<feature type="transmembrane region" description="Helical" evidence="12">
    <location>
        <begin position="123"/>
        <end position="142"/>
    </location>
</feature>
<comment type="caution">
    <text evidence="13">The sequence shown here is derived from an EMBL/GenBank/DDBJ whole genome shotgun (WGS) entry which is preliminary data.</text>
</comment>
<dbReference type="OrthoDB" id="263957at2759"/>
<evidence type="ECO:0000256" key="8">
    <source>
        <dbReference type="ARBA" id="ARBA00023065"/>
    </source>
</evidence>
<evidence type="ECO:0000256" key="5">
    <source>
        <dbReference type="ARBA" id="ARBA00022475"/>
    </source>
</evidence>
<dbReference type="PANTHER" id="PTHR23516">
    <property type="entry name" value="SAM (S-ADENOSYL METHIONINE) TRANSPORTER"/>
    <property type="match status" value="1"/>
</dbReference>
<evidence type="ECO:0000256" key="6">
    <source>
        <dbReference type="ARBA" id="ARBA00022692"/>
    </source>
</evidence>
<feature type="transmembrane region" description="Helical" evidence="12">
    <location>
        <begin position="218"/>
        <end position="238"/>
    </location>
</feature>